<proteinExistence type="inferred from homology"/>
<feature type="disulfide bond" evidence="9">
    <location>
        <begin position="30"/>
        <end position="121"/>
    </location>
</feature>
<dbReference type="AlphaFoldDB" id="A0A232EP03"/>
<dbReference type="SMR" id="A0A232EP03"/>
<dbReference type="Gene3D" id="3.90.370.10">
    <property type="entry name" value="Tissue inhibitor of metalloproteinase-1. Chain B, domain 1"/>
    <property type="match status" value="1"/>
</dbReference>
<dbReference type="InterPro" id="IPR027465">
    <property type="entry name" value="TIMP_C"/>
</dbReference>
<evidence type="ECO:0000256" key="5">
    <source>
        <dbReference type="ARBA" id="ARBA00022690"/>
    </source>
</evidence>
<keyword evidence="3" id="KW-0964">Secreted</keyword>
<evidence type="ECO:0000256" key="7">
    <source>
        <dbReference type="ARBA" id="ARBA00023215"/>
    </source>
</evidence>
<evidence type="ECO:0000256" key="9">
    <source>
        <dbReference type="PIRSR" id="PIRSR601820-3"/>
    </source>
</evidence>
<feature type="signal peptide" evidence="10">
    <location>
        <begin position="1"/>
        <end position="27"/>
    </location>
</feature>
<evidence type="ECO:0000256" key="2">
    <source>
        <dbReference type="ARBA" id="ARBA00011027"/>
    </source>
</evidence>
<feature type="disulfide bond" evidence="9">
    <location>
        <begin position="148"/>
        <end position="195"/>
    </location>
</feature>
<keyword evidence="8" id="KW-0479">Metal-binding</keyword>
<organism evidence="12 13">
    <name type="scientific">Trichomalopsis sarcophagae</name>
    <dbReference type="NCBI Taxonomy" id="543379"/>
    <lineage>
        <taxon>Eukaryota</taxon>
        <taxon>Metazoa</taxon>
        <taxon>Ecdysozoa</taxon>
        <taxon>Arthropoda</taxon>
        <taxon>Hexapoda</taxon>
        <taxon>Insecta</taxon>
        <taxon>Pterygota</taxon>
        <taxon>Neoptera</taxon>
        <taxon>Endopterygota</taxon>
        <taxon>Hymenoptera</taxon>
        <taxon>Apocrita</taxon>
        <taxon>Proctotrupomorpha</taxon>
        <taxon>Chalcidoidea</taxon>
        <taxon>Pteromalidae</taxon>
        <taxon>Pteromalinae</taxon>
        <taxon>Trichomalopsis</taxon>
    </lineage>
</organism>
<dbReference type="GO" id="GO:0031012">
    <property type="term" value="C:extracellular matrix"/>
    <property type="evidence" value="ECO:0007669"/>
    <property type="project" value="TreeGrafter"/>
</dbReference>
<dbReference type="Pfam" id="PF00965">
    <property type="entry name" value="TIMP"/>
    <property type="match status" value="1"/>
</dbReference>
<dbReference type="PANTHER" id="PTHR11844:SF25">
    <property type="entry name" value="NTR DOMAIN-CONTAINING PROTEIN"/>
    <property type="match status" value="1"/>
</dbReference>
<evidence type="ECO:0000256" key="4">
    <source>
        <dbReference type="ARBA" id="ARBA00022608"/>
    </source>
</evidence>
<reference evidence="12 13" key="1">
    <citation type="journal article" date="2017" name="Curr. Biol.">
        <title>The Evolution of Venom by Co-option of Single-Copy Genes.</title>
        <authorList>
            <person name="Martinson E.O."/>
            <person name="Mrinalini"/>
            <person name="Kelkar Y.D."/>
            <person name="Chang C.H."/>
            <person name="Werren J.H."/>
        </authorList>
    </citation>
    <scope>NUCLEOTIDE SEQUENCE [LARGE SCALE GENOMIC DNA]</scope>
    <source>
        <strain evidence="12 13">Alberta</strain>
        <tissue evidence="12">Whole body</tissue>
    </source>
</reference>
<evidence type="ECO:0000313" key="13">
    <source>
        <dbReference type="Proteomes" id="UP000215335"/>
    </source>
</evidence>
<dbReference type="CDD" id="cd03577">
    <property type="entry name" value="NTR_TIMP_like"/>
    <property type="match status" value="1"/>
</dbReference>
<dbReference type="GO" id="GO:0005615">
    <property type="term" value="C:extracellular space"/>
    <property type="evidence" value="ECO:0007669"/>
    <property type="project" value="TreeGrafter"/>
</dbReference>
<dbReference type="EMBL" id="NNAY01003032">
    <property type="protein sequence ID" value="OXU20084.1"/>
    <property type="molecule type" value="Genomic_DNA"/>
</dbReference>
<dbReference type="GO" id="GO:0046872">
    <property type="term" value="F:metal ion binding"/>
    <property type="evidence" value="ECO:0007669"/>
    <property type="project" value="UniProtKB-KW"/>
</dbReference>
<feature type="disulfide bond" evidence="9">
    <location>
        <begin position="40"/>
        <end position="146"/>
    </location>
</feature>
<sequence length="228" mass="25892">MPRLARAVAVLLTACFVTLLAVDQAEGCSCMYTHPQTHFCSSDFVIVIKVKERIPMGQDTAYKVKINRKFKLSNESFNDYLYDGLLYAPSMDSMCSVHLQVGETYVVAGRIYEGRPRLSLCNLTMRWSEVSKRQRKGFKGLYAKGCVCDVSYTSFARKGEALHRANGTLCPWEGNPGPMDCQEKHGICVSNQGRCFWMPSRPYDLCIKEHYQNRMAAAHPRQREPLMP</sequence>
<keyword evidence="10" id="KW-0732">Signal</keyword>
<keyword evidence="6 9" id="KW-1015">Disulfide bond</keyword>
<feature type="chain" id="PRO_5013008731" description="NTR domain-containing protein" evidence="10">
    <location>
        <begin position="28"/>
        <end position="228"/>
    </location>
</feature>
<keyword evidence="7" id="KW-0481">Metalloenzyme inhibitor</keyword>
<evidence type="ECO:0000259" key="11">
    <source>
        <dbReference type="PROSITE" id="PS50189"/>
    </source>
</evidence>
<dbReference type="PROSITE" id="PS50189">
    <property type="entry name" value="NTR"/>
    <property type="match status" value="1"/>
</dbReference>
<gene>
    <name evidence="12" type="ORF">TSAR_005955</name>
</gene>
<accession>A0A232EP03</accession>
<dbReference type="SMART" id="SM00206">
    <property type="entry name" value="NTR"/>
    <property type="match status" value="1"/>
</dbReference>
<evidence type="ECO:0000313" key="12">
    <source>
        <dbReference type="EMBL" id="OXU20084.1"/>
    </source>
</evidence>
<dbReference type="STRING" id="543379.A0A232EP03"/>
<dbReference type="Proteomes" id="UP000215335">
    <property type="component" value="Unassembled WGS sequence"/>
</dbReference>
<keyword evidence="8" id="KW-0862">Zinc</keyword>
<comment type="subcellular location">
    <subcellularLocation>
        <location evidence="1">Secreted</location>
    </subcellularLocation>
</comment>
<dbReference type="Gene3D" id="2.40.50.120">
    <property type="match status" value="1"/>
</dbReference>
<evidence type="ECO:0000256" key="10">
    <source>
        <dbReference type="SAM" id="SignalP"/>
    </source>
</evidence>
<keyword evidence="5" id="KW-0646">Protease inhibitor</keyword>
<dbReference type="InterPro" id="IPR001134">
    <property type="entry name" value="Netrin_domain"/>
</dbReference>
<comment type="caution">
    <text evidence="12">The sequence shown here is derived from an EMBL/GenBank/DDBJ whole genome shotgun (WGS) entry which is preliminary data.</text>
</comment>
<dbReference type="SUPFAM" id="SSF50242">
    <property type="entry name" value="TIMP-like"/>
    <property type="match status" value="1"/>
</dbReference>
<dbReference type="GO" id="GO:0002020">
    <property type="term" value="F:protease binding"/>
    <property type="evidence" value="ECO:0007669"/>
    <property type="project" value="TreeGrafter"/>
</dbReference>
<dbReference type="InterPro" id="IPR001820">
    <property type="entry name" value="TIMP"/>
</dbReference>
<dbReference type="PANTHER" id="PTHR11844">
    <property type="entry name" value="METALLOPROTEASE INHIBITOR"/>
    <property type="match status" value="1"/>
</dbReference>
<feature type="binding site" evidence="8">
    <location>
        <position position="28"/>
    </location>
    <ligand>
        <name>Zn(2+)</name>
        <dbReference type="ChEBI" id="CHEBI:29105"/>
        <note>ligand shared with metalloproteinase partner</note>
    </ligand>
</feature>
<keyword evidence="4" id="KW-0483">Metalloprotease inhibitor</keyword>
<feature type="disulfide bond" evidence="9">
    <location>
        <begin position="28"/>
        <end position="95"/>
    </location>
</feature>
<comment type="similarity">
    <text evidence="2">Belongs to the protease inhibitor I35 (TIMP) family.</text>
</comment>
<protein>
    <recommendedName>
        <fullName evidence="11">NTR domain-containing protein</fullName>
    </recommendedName>
</protein>
<dbReference type="GO" id="GO:0008191">
    <property type="term" value="F:metalloendopeptidase inhibitor activity"/>
    <property type="evidence" value="ECO:0007669"/>
    <property type="project" value="InterPro"/>
</dbReference>
<dbReference type="GO" id="GO:0051045">
    <property type="term" value="P:negative regulation of membrane protein ectodomain proteolysis"/>
    <property type="evidence" value="ECO:0007669"/>
    <property type="project" value="TreeGrafter"/>
</dbReference>
<dbReference type="InterPro" id="IPR008993">
    <property type="entry name" value="TIMP-like_OB-fold"/>
</dbReference>
<evidence type="ECO:0000256" key="8">
    <source>
        <dbReference type="PIRSR" id="PIRSR601820-1"/>
    </source>
</evidence>
<dbReference type="OrthoDB" id="6041373at2759"/>
<keyword evidence="13" id="KW-1185">Reference proteome</keyword>
<evidence type="ECO:0000256" key="1">
    <source>
        <dbReference type="ARBA" id="ARBA00004613"/>
    </source>
</evidence>
<evidence type="ECO:0000256" key="6">
    <source>
        <dbReference type="ARBA" id="ARBA00023157"/>
    </source>
</evidence>
<feature type="domain" description="NTR" evidence="11">
    <location>
        <begin position="28"/>
        <end position="146"/>
    </location>
</feature>
<name>A0A232EP03_9HYME</name>
<evidence type="ECO:0000256" key="3">
    <source>
        <dbReference type="ARBA" id="ARBA00022525"/>
    </source>
</evidence>